<gene>
    <name evidence="1" type="ORF">QE152_g3522</name>
</gene>
<keyword evidence="2" id="KW-1185">Reference proteome</keyword>
<organism evidence="1 2">
    <name type="scientific">Popillia japonica</name>
    <name type="common">Japanese beetle</name>
    <dbReference type="NCBI Taxonomy" id="7064"/>
    <lineage>
        <taxon>Eukaryota</taxon>
        <taxon>Metazoa</taxon>
        <taxon>Ecdysozoa</taxon>
        <taxon>Arthropoda</taxon>
        <taxon>Hexapoda</taxon>
        <taxon>Insecta</taxon>
        <taxon>Pterygota</taxon>
        <taxon>Neoptera</taxon>
        <taxon>Endopterygota</taxon>
        <taxon>Coleoptera</taxon>
        <taxon>Polyphaga</taxon>
        <taxon>Scarabaeiformia</taxon>
        <taxon>Scarabaeidae</taxon>
        <taxon>Rutelinae</taxon>
        <taxon>Popillia</taxon>
    </lineage>
</organism>
<dbReference type="Proteomes" id="UP001458880">
    <property type="component" value="Unassembled WGS sequence"/>
</dbReference>
<dbReference type="AlphaFoldDB" id="A0AAW1N6F6"/>
<dbReference type="EMBL" id="JASPKY010000014">
    <property type="protein sequence ID" value="KAK9753342.1"/>
    <property type="molecule type" value="Genomic_DNA"/>
</dbReference>
<evidence type="ECO:0000313" key="2">
    <source>
        <dbReference type="Proteomes" id="UP001458880"/>
    </source>
</evidence>
<accession>A0AAW1N6F6</accession>
<evidence type="ECO:0000313" key="1">
    <source>
        <dbReference type="EMBL" id="KAK9753342.1"/>
    </source>
</evidence>
<comment type="caution">
    <text evidence="1">The sequence shown here is derived from an EMBL/GenBank/DDBJ whole genome shotgun (WGS) entry which is preliminary data.</text>
</comment>
<proteinExistence type="predicted"/>
<sequence>MEVSDAMKKIGESNYGKWQMLMKKKCRDTEDFWRPRYNNVRGLDTKKKKRRKKKEWLDAAATDMRRVEVYD</sequence>
<reference evidence="1 2" key="1">
    <citation type="journal article" date="2024" name="BMC Genomics">
        <title>De novo assembly and annotation of Popillia japonica's genome with initial clues to its potential as an invasive pest.</title>
        <authorList>
            <person name="Cucini C."/>
            <person name="Boschi S."/>
            <person name="Funari R."/>
            <person name="Cardaioli E."/>
            <person name="Iannotti N."/>
            <person name="Marturano G."/>
            <person name="Paoli F."/>
            <person name="Bruttini M."/>
            <person name="Carapelli A."/>
            <person name="Frati F."/>
            <person name="Nardi F."/>
        </authorList>
    </citation>
    <scope>NUCLEOTIDE SEQUENCE [LARGE SCALE GENOMIC DNA]</scope>
    <source>
        <strain evidence="1">DMR45628</strain>
    </source>
</reference>
<name>A0AAW1N6F6_POPJA</name>
<protein>
    <submittedName>
        <fullName evidence="1">Uncharacterized protein</fullName>
    </submittedName>
</protein>